<protein>
    <recommendedName>
        <fullName evidence="4">Ankyrin repeat protein</fullName>
    </recommendedName>
</protein>
<dbReference type="Proteomes" id="UP000681722">
    <property type="component" value="Unassembled WGS sequence"/>
</dbReference>
<gene>
    <name evidence="1" type="ORF">GPM918_LOCUS30782</name>
    <name evidence="2" type="ORF">SRO942_LOCUS31408</name>
</gene>
<dbReference type="InterPro" id="IPR002110">
    <property type="entry name" value="Ankyrin_rpt"/>
</dbReference>
<keyword evidence="3" id="KW-1185">Reference proteome</keyword>
<dbReference type="EMBL" id="CAJOBC010062976">
    <property type="protein sequence ID" value="CAF4216330.1"/>
    <property type="molecule type" value="Genomic_DNA"/>
</dbReference>
<evidence type="ECO:0008006" key="4">
    <source>
        <dbReference type="Google" id="ProtNLM"/>
    </source>
</evidence>
<dbReference type="EMBL" id="CAJNOQ010014780">
    <property type="protein sequence ID" value="CAF1348444.1"/>
    <property type="molecule type" value="Genomic_DNA"/>
</dbReference>
<name>A0A815HAP3_9BILA</name>
<feature type="non-terminal residue" evidence="1">
    <location>
        <position position="182"/>
    </location>
</feature>
<dbReference type="InterPro" id="IPR036770">
    <property type="entry name" value="Ankyrin_rpt-contain_sf"/>
</dbReference>
<accession>A0A815HAP3</accession>
<dbReference type="SMART" id="SM00248">
    <property type="entry name" value="ANK"/>
    <property type="match status" value="2"/>
</dbReference>
<dbReference type="Gene3D" id="1.25.40.20">
    <property type="entry name" value="Ankyrin repeat-containing domain"/>
    <property type="match status" value="1"/>
</dbReference>
<dbReference type="Proteomes" id="UP000663829">
    <property type="component" value="Unassembled WGS sequence"/>
</dbReference>
<proteinExistence type="predicted"/>
<evidence type="ECO:0000313" key="1">
    <source>
        <dbReference type="EMBL" id="CAF1348444.1"/>
    </source>
</evidence>
<evidence type="ECO:0000313" key="3">
    <source>
        <dbReference type="Proteomes" id="UP000663829"/>
    </source>
</evidence>
<sequence length="182" mass="20902">RKQIDSLKSTLKYNALHDLISHRDISFDGHHTDTSLLYVIKTNDLKLTKYLIELGINVNFLYQIQLQPGSSDYVLQISLLKTAVDERKFNIIKLLLDNSADFNTLDVQLSYSSTSIYDHDHCANIVHLFVQHGAYINQLDIHRENSIGYFTIMKYLAMNMWPLLANSGSMNTHSCGHRTSLR</sequence>
<reference evidence="1" key="1">
    <citation type="submission" date="2021-02" db="EMBL/GenBank/DDBJ databases">
        <authorList>
            <person name="Nowell W R."/>
        </authorList>
    </citation>
    <scope>NUCLEOTIDE SEQUENCE</scope>
</reference>
<evidence type="ECO:0000313" key="2">
    <source>
        <dbReference type="EMBL" id="CAF4216330.1"/>
    </source>
</evidence>
<dbReference type="SUPFAM" id="SSF48403">
    <property type="entry name" value="Ankyrin repeat"/>
    <property type="match status" value="1"/>
</dbReference>
<comment type="caution">
    <text evidence="1">The sequence shown here is derived from an EMBL/GenBank/DDBJ whole genome shotgun (WGS) entry which is preliminary data.</text>
</comment>
<organism evidence="1 3">
    <name type="scientific">Didymodactylos carnosus</name>
    <dbReference type="NCBI Taxonomy" id="1234261"/>
    <lineage>
        <taxon>Eukaryota</taxon>
        <taxon>Metazoa</taxon>
        <taxon>Spiralia</taxon>
        <taxon>Gnathifera</taxon>
        <taxon>Rotifera</taxon>
        <taxon>Eurotatoria</taxon>
        <taxon>Bdelloidea</taxon>
        <taxon>Philodinida</taxon>
        <taxon>Philodinidae</taxon>
        <taxon>Didymodactylos</taxon>
    </lineage>
</organism>
<dbReference type="AlphaFoldDB" id="A0A815HAP3"/>